<keyword evidence="2" id="KW-0695">RNA-directed DNA polymerase</keyword>
<dbReference type="AlphaFoldDB" id="A0A5E4NQC0"/>
<keyword evidence="3" id="KW-1185">Reference proteome</keyword>
<keyword evidence="2" id="KW-0808">Transferase</keyword>
<sequence length="110" mass="12830">MRRGTRKAIFALRQVIEKKNRKSKPTFIPFVDLEKAFDSIKRKTLFQILKKTGITNSDRIIIKSLFENETGVVRYGESQEITEIKKGIRQGCSLSPCLFNLYTYKKQLIE</sequence>
<dbReference type="PANTHER" id="PTHR47027">
    <property type="entry name" value="REVERSE TRANSCRIPTASE DOMAIN-CONTAINING PROTEIN"/>
    <property type="match status" value="1"/>
</dbReference>
<dbReference type="EMBL" id="CABPRJ010002387">
    <property type="protein sequence ID" value="VVC44826.1"/>
    <property type="molecule type" value="Genomic_DNA"/>
</dbReference>
<dbReference type="PANTHER" id="PTHR47027:SF20">
    <property type="entry name" value="REVERSE TRANSCRIPTASE-LIKE PROTEIN WITH RNA-DIRECTED DNA POLYMERASE DOMAIN"/>
    <property type="match status" value="1"/>
</dbReference>
<dbReference type="Proteomes" id="UP000325440">
    <property type="component" value="Unassembled WGS sequence"/>
</dbReference>
<keyword evidence="2" id="KW-0548">Nucleotidyltransferase</keyword>
<evidence type="ECO:0000259" key="1">
    <source>
        <dbReference type="PROSITE" id="PS50878"/>
    </source>
</evidence>
<protein>
    <submittedName>
        <fullName evidence="2">Reverse transcriptase domain</fullName>
    </submittedName>
</protein>
<evidence type="ECO:0000313" key="3">
    <source>
        <dbReference type="Proteomes" id="UP000325440"/>
    </source>
</evidence>
<dbReference type="InterPro" id="IPR000477">
    <property type="entry name" value="RT_dom"/>
</dbReference>
<dbReference type="Pfam" id="PF00078">
    <property type="entry name" value="RVT_1"/>
    <property type="match status" value="1"/>
</dbReference>
<feature type="domain" description="Reverse transcriptase" evidence="1">
    <location>
        <begin position="1"/>
        <end position="110"/>
    </location>
</feature>
<dbReference type="OrthoDB" id="6625243at2759"/>
<proteinExistence type="predicted"/>
<name>A0A5E4NQC0_9HEMI</name>
<dbReference type="GO" id="GO:0003964">
    <property type="term" value="F:RNA-directed DNA polymerase activity"/>
    <property type="evidence" value="ECO:0007669"/>
    <property type="project" value="UniProtKB-KW"/>
</dbReference>
<accession>A0A5E4NQC0</accession>
<gene>
    <name evidence="2" type="ORF">CINCED_3A016854</name>
</gene>
<organism evidence="2 3">
    <name type="scientific">Cinara cedri</name>
    <dbReference type="NCBI Taxonomy" id="506608"/>
    <lineage>
        <taxon>Eukaryota</taxon>
        <taxon>Metazoa</taxon>
        <taxon>Ecdysozoa</taxon>
        <taxon>Arthropoda</taxon>
        <taxon>Hexapoda</taxon>
        <taxon>Insecta</taxon>
        <taxon>Pterygota</taxon>
        <taxon>Neoptera</taxon>
        <taxon>Paraneoptera</taxon>
        <taxon>Hemiptera</taxon>
        <taxon>Sternorrhyncha</taxon>
        <taxon>Aphidomorpha</taxon>
        <taxon>Aphidoidea</taxon>
        <taxon>Aphididae</taxon>
        <taxon>Lachninae</taxon>
        <taxon>Cinara</taxon>
    </lineage>
</organism>
<dbReference type="PROSITE" id="PS50878">
    <property type="entry name" value="RT_POL"/>
    <property type="match status" value="1"/>
</dbReference>
<evidence type="ECO:0000313" key="2">
    <source>
        <dbReference type="EMBL" id="VVC44826.1"/>
    </source>
</evidence>
<reference evidence="2 3" key="1">
    <citation type="submission" date="2019-08" db="EMBL/GenBank/DDBJ databases">
        <authorList>
            <person name="Alioto T."/>
            <person name="Alioto T."/>
            <person name="Gomez Garrido J."/>
        </authorList>
    </citation>
    <scope>NUCLEOTIDE SEQUENCE [LARGE SCALE GENOMIC DNA]</scope>
</reference>